<accession>A0A0F9ILC2</accession>
<dbReference type="EMBL" id="LAZR01012128">
    <property type="protein sequence ID" value="KKM35351.1"/>
    <property type="molecule type" value="Genomic_DNA"/>
</dbReference>
<reference evidence="1" key="1">
    <citation type="journal article" date="2015" name="Nature">
        <title>Complex archaea that bridge the gap between prokaryotes and eukaryotes.</title>
        <authorList>
            <person name="Spang A."/>
            <person name="Saw J.H."/>
            <person name="Jorgensen S.L."/>
            <person name="Zaremba-Niedzwiedzka K."/>
            <person name="Martijn J."/>
            <person name="Lind A.E."/>
            <person name="van Eijk R."/>
            <person name="Schleper C."/>
            <person name="Guy L."/>
            <person name="Ettema T.J."/>
        </authorList>
    </citation>
    <scope>NUCLEOTIDE SEQUENCE</scope>
</reference>
<gene>
    <name evidence="1" type="ORF">LCGC14_1564910</name>
</gene>
<proteinExistence type="predicted"/>
<comment type="caution">
    <text evidence="1">The sequence shown here is derived from an EMBL/GenBank/DDBJ whole genome shotgun (WGS) entry which is preliminary data.</text>
</comment>
<protein>
    <submittedName>
        <fullName evidence="1">Uncharacterized protein</fullName>
    </submittedName>
</protein>
<dbReference type="AlphaFoldDB" id="A0A0F9ILC2"/>
<name>A0A0F9ILC2_9ZZZZ</name>
<sequence length="174" mass="18498">MPEYQKRQIVGQLPAGANLIGSVKLTDGTNFALVTDEGILRIITLPTRTTSALGTGMLKFAHGVVTANYSIDTATAKTQGATLNLYITDVSIIVNTDLTAEIAVQEIPLLTHVFDSTDGVLLWEGLLSLPSNAHVSFNTPILVPKGHEWYTGLYLGGATNANLDVVLNGFESAD</sequence>
<organism evidence="1">
    <name type="scientific">marine sediment metagenome</name>
    <dbReference type="NCBI Taxonomy" id="412755"/>
    <lineage>
        <taxon>unclassified sequences</taxon>
        <taxon>metagenomes</taxon>
        <taxon>ecological metagenomes</taxon>
    </lineage>
</organism>
<evidence type="ECO:0000313" key="1">
    <source>
        <dbReference type="EMBL" id="KKM35351.1"/>
    </source>
</evidence>